<dbReference type="GO" id="GO:0032259">
    <property type="term" value="P:methylation"/>
    <property type="evidence" value="ECO:0007669"/>
    <property type="project" value="UniProtKB-KW"/>
</dbReference>
<dbReference type="SUPFAM" id="SSF53335">
    <property type="entry name" value="S-adenosyl-L-methionine-dependent methyltransferases"/>
    <property type="match status" value="1"/>
</dbReference>
<name>A0A4Z0LYK5_9GAMM</name>
<reference evidence="2 3" key="1">
    <citation type="submission" date="2019-04" db="EMBL/GenBank/DDBJ databases">
        <title>Taxonomy of novel Haliea sp. from mangrove soil of West Coast of India.</title>
        <authorList>
            <person name="Verma A."/>
            <person name="Kumar P."/>
            <person name="Krishnamurthi S."/>
        </authorList>
    </citation>
    <scope>NUCLEOTIDE SEQUENCE [LARGE SCALE GENOMIC DNA]</scope>
    <source>
        <strain evidence="2 3">SAOS-164</strain>
    </source>
</reference>
<keyword evidence="2" id="KW-0489">Methyltransferase</keyword>
<keyword evidence="3" id="KW-1185">Reference proteome</keyword>
<feature type="domain" description="Methyltransferase FkbM" evidence="1">
    <location>
        <begin position="47"/>
        <end position="209"/>
    </location>
</feature>
<dbReference type="NCBIfam" id="TIGR01444">
    <property type="entry name" value="fkbM_fam"/>
    <property type="match status" value="1"/>
</dbReference>
<dbReference type="EMBL" id="SRLE01000010">
    <property type="protein sequence ID" value="TGD72320.1"/>
    <property type="molecule type" value="Genomic_DNA"/>
</dbReference>
<dbReference type="Gene3D" id="3.40.50.150">
    <property type="entry name" value="Vaccinia Virus protein VP39"/>
    <property type="match status" value="1"/>
</dbReference>
<dbReference type="AlphaFoldDB" id="A0A4Z0LYK5"/>
<gene>
    <name evidence="2" type="ORF">E4634_15255</name>
</gene>
<dbReference type="PANTHER" id="PTHR36973:SF4">
    <property type="entry name" value="NODULATION PROTEIN"/>
    <property type="match status" value="1"/>
</dbReference>
<dbReference type="GO" id="GO:0008171">
    <property type="term" value="F:O-methyltransferase activity"/>
    <property type="evidence" value="ECO:0007669"/>
    <property type="project" value="TreeGrafter"/>
</dbReference>
<dbReference type="RefSeq" id="WP_135445439.1">
    <property type="nucleotide sequence ID" value="NZ_SRLE01000010.1"/>
</dbReference>
<evidence type="ECO:0000313" key="2">
    <source>
        <dbReference type="EMBL" id="TGD72320.1"/>
    </source>
</evidence>
<dbReference type="InterPro" id="IPR053188">
    <property type="entry name" value="FkbM_Methyltransferase"/>
</dbReference>
<evidence type="ECO:0000313" key="3">
    <source>
        <dbReference type="Proteomes" id="UP000298050"/>
    </source>
</evidence>
<evidence type="ECO:0000259" key="1">
    <source>
        <dbReference type="Pfam" id="PF05050"/>
    </source>
</evidence>
<dbReference type="Pfam" id="PF05050">
    <property type="entry name" value="Methyltransf_21"/>
    <property type="match status" value="1"/>
</dbReference>
<dbReference type="PANTHER" id="PTHR36973">
    <property type="entry name" value="SLL1456 PROTEIN-RELATED"/>
    <property type="match status" value="1"/>
</dbReference>
<accession>A0A4Z0LYK5</accession>
<dbReference type="InterPro" id="IPR029063">
    <property type="entry name" value="SAM-dependent_MTases_sf"/>
</dbReference>
<protein>
    <submittedName>
        <fullName evidence="2">FkbM family methyltransferase</fullName>
    </submittedName>
</protein>
<keyword evidence="2" id="KW-0808">Transferase</keyword>
<organism evidence="2 3">
    <name type="scientific">Mangrovimicrobium sediminis</name>
    <dbReference type="NCBI Taxonomy" id="2562682"/>
    <lineage>
        <taxon>Bacteria</taxon>
        <taxon>Pseudomonadati</taxon>
        <taxon>Pseudomonadota</taxon>
        <taxon>Gammaproteobacteria</taxon>
        <taxon>Cellvibrionales</taxon>
        <taxon>Halieaceae</taxon>
        <taxon>Mangrovimicrobium</taxon>
    </lineage>
</organism>
<dbReference type="OrthoDB" id="7060643at2"/>
<dbReference type="InterPro" id="IPR006342">
    <property type="entry name" value="FkbM_mtfrase"/>
</dbReference>
<dbReference type="Proteomes" id="UP000298050">
    <property type="component" value="Unassembled WGS sequence"/>
</dbReference>
<comment type="caution">
    <text evidence="2">The sequence shown here is derived from an EMBL/GenBank/DDBJ whole genome shotgun (WGS) entry which is preliminary data.</text>
</comment>
<proteinExistence type="predicted"/>
<sequence length="250" mass="28190">MRLKSRLKKLLEQTTRTRIYRRLPRGVDFAVDIQAALPGYEPRVIVDVGANTGQSARGFLNRFPAAQIYCFEPVATTQRRLRERFADEPRVECLEFALGAEPGEGEMVLAGPSEQHYLRSPEAADSDGPATQSVSIDTLDRFCAQRAIDRIHYLKIDTEGSDLDVLRGSVHCLTGQTVDLVQVEAGMNPGNTTHVPLEELKAFLEARDYYLFALYEQVNEWPTRAPHLRRVNPVFISRRLSEAFRDSTPA</sequence>